<dbReference type="GO" id="GO:0003723">
    <property type="term" value="F:RNA binding"/>
    <property type="evidence" value="ECO:0007669"/>
    <property type="project" value="InterPro"/>
</dbReference>
<dbReference type="Ensembl" id="ENSEEET00000064011.1">
    <property type="protein sequence ID" value="ENSEEEP00000053673.1"/>
    <property type="gene ID" value="ENSEEEG00000003479.2"/>
</dbReference>
<feature type="region of interest" description="Disordered" evidence="4">
    <location>
        <begin position="121"/>
        <end position="227"/>
    </location>
</feature>
<keyword evidence="7" id="KW-1185">Reference proteome</keyword>
<dbReference type="Pfam" id="PF02854">
    <property type="entry name" value="MIF4G"/>
    <property type="match status" value="1"/>
</dbReference>
<reference evidence="6 7" key="1">
    <citation type="submission" date="2020-05" db="EMBL/GenBank/DDBJ databases">
        <title>Electrophorus electricus (electric eel) genome, fEleEle1, primary haplotype.</title>
        <authorList>
            <person name="Myers G."/>
            <person name="Meyer A."/>
            <person name="Fedrigo O."/>
            <person name="Formenti G."/>
            <person name="Rhie A."/>
            <person name="Tracey A."/>
            <person name="Sims Y."/>
            <person name="Jarvis E.D."/>
        </authorList>
    </citation>
    <scope>NUCLEOTIDE SEQUENCE [LARGE SCALE GENOMIC DNA]</scope>
</reference>
<dbReference type="GO" id="GO:0008494">
    <property type="term" value="F:translation activator activity"/>
    <property type="evidence" value="ECO:0007669"/>
    <property type="project" value="TreeGrafter"/>
</dbReference>
<feature type="compositionally biased region" description="Polar residues" evidence="4">
    <location>
        <begin position="56"/>
        <end position="68"/>
    </location>
</feature>
<protein>
    <recommendedName>
        <fullName evidence="5">MIF4G domain-containing protein</fullName>
    </recommendedName>
</protein>
<accession>A0AAY5E9S2</accession>
<dbReference type="GeneTree" id="ENSGT00940000153432"/>
<dbReference type="GO" id="GO:0006446">
    <property type="term" value="P:regulation of translational initiation"/>
    <property type="evidence" value="ECO:0007669"/>
    <property type="project" value="TreeGrafter"/>
</dbReference>
<dbReference type="SUPFAM" id="SSF48371">
    <property type="entry name" value="ARM repeat"/>
    <property type="match status" value="1"/>
</dbReference>
<dbReference type="PANTHER" id="PTHR23254">
    <property type="entry name" value="EIF4G DOMAIN PROTEIN"/>
    <property type="match status" value="1"/>
</dbReference>
<gene>
    <name evidence="6" type="primary">CTIF</name>
</gene>
<keyword evidence="2" id="KW-0963">Cytoplasm</keyword>
<reference evidence="6" key="2">
    <citation type="submission" date="2025-08" db="UniProtKB">
        <authorList>
            <consortium name="Ensembl"/>
        </authorList>
    </citation>
    <scope>IDENTIFICATION</scope>
</reference>
<evidence type="ECO:0000313" key="6">
    <source>
        <dbReference type="Ensembl" id="ENSEEEP00000053673.1"/>
    </source>
</evidence>
<dbReference type="Proteomes" id="UP000314983">
    <property type="component" value="Chromosome 6"/>
</dbReference>
<evidence type="ECO:0000256" key="2">
    <source>
        <dbReference type="ARBA" id="ARBA00022490"/>
    </source>
</evidence>
<evidence type="ECO:0000256" key="4">
    <source>
        <dbReference type="SAM" id="MobiDB-lite"/>
    </source>
</evidence>
<comment type="subcellular location">
    <subcellularLocation>
        <location evidence="1">Cytoplasm</location>
    </subcellularLocation>
</comment>
<feature type="compositionally biased region" description="Polar residues" evidence="4">
    <location>
        <begin position="195"/>
        <end position="204"/>
    </location>
</feature>
<organism evidence="6 7">
    <name type="scientific">Electrophorus electricus</name>
    <name type="common">Electric eel</name>
    <name type="synonym">Gymnotus electricus</name>
    <dbReference type="NCBI Taxonomy" id="8005"/>
    <lineage>
        <taxon>Eukaryota</taxon>
        <taxon>Metazoa</taxon>
        <taxon>Chordata</taxon>
        <taxon>Craniata</taxon>
        <taxon>Vertebrata</taxon>
        <taxon>Euteleostomi</taxon>
        <taxon>Actinopterygii</taxon>
        <taxon>Neopterygii</taxon>
        <taxon>Teleostei</taxon>
        <taxon>Ostariophysi</taxon>
        <taxon>Gymnotiformes</taxon>
        <taxon>Gymnotoidei</taxon>
        <taxon>Gymnotidae</taxon>
        <taxon>Electrophorus</taxon>
    </lineage>
</organism>
<dbReference type="InterPro" id="IPR003890">
    <property type="entry name" value="MIF4G-like_typ-3"/>
</dbReference>
<evidence type="ECO:0000259" key="5">
    <source>
        <dbReference type="SMART" id="SM00543"/>
    </source>
</evidence>
<dbReference type="PANTHER" id="PTHR23254:SF16">
    <property type="entry name" value="CBP80_20-DEPENDENT TRANSLATION INITIATION FACTOR"/>
    <property type="match status" value="1"/>
</dbReference>
<dbReference type="InterPro" id="IPR051367">
    <property type="entry name" value="mRNA_TranslReg/HistoneTransl"/>
</dbReference>
<evidence type="ECO:0000256" key="1">
    <source>
        <dbReference type="ARBA" id="ARBA00004496"/>
    </source>
</evidence>
<sequence>MESSSVASASSEAGSTRSQEIEELERFIDSYVLEYQVQGLLGEKNDIDPSADKTQSHISQARTTTGPTTDHWKRPIHTNPWDGSFDILGTDIWAANTMDSHGGATWDLQPEKLDFSQFPRKQFRGTPKPLPHIDPEIATTKKLFRRRRSDRRRQQRPPGGGGGGGKPHTPPHHHQQQPHSQQQQQPQMTNQTQQFSADHQSDGTNAKYGGRGHHGGQPSRGPPHHCYSQNRRWYQLQKQQTNSVCQAPGPGDRGPPRTSKEAEGGRSGEQEPATDRPKEAARGDDARKVGKEGGRVNLLQSSKERLRRRLKEKEEVPMVMMGPQRNRMEKLLELLNSMRSNSSGAEDQLSSFMEEAQNSADSEETLGEIVQTIYRKAVSDRGFAATAAKLCDKMALFMVEGTKFRSLLLNMLQRDFTRRAELQRTDVECWLGFITFLCEVFGTMRSSMGEPFRVLVGPIYTCLRELLESVEVKEDAVLCCSMELQSAGRLLEEQFPEMMSELLAVVRDKMLCPSESPLTRSLLMEVVELHAHRWGPLEALTTQYYNRTIQKLTA</sequence>
<feature type="region of interest" description="Disordered" evidence="4">
    <location>
        <begin position="44"/>
        <end position="75"/>
    </location>
</feature>
<dbReference type="Gene3D" id="1.25.40.180">
    <property type="match status" value="1"/>
</dbReference>
<dbReference type="SMART" id="SM00543">
    <property type="entry name" value="MIF4G"/>
    <property type="match status" value="1"/>
</dbReference>
<feature type="region of interest" description="Disordered" evidence="4">
    <location>
        <begin position="239"/>
        <end position="309"/>
    </location>
</feature>
<dbReference type="GO" id="GO:0005829">
    <property type="term" value="C:cytosol"/>
    <property type="evidence" value="ECO:0007669"/>
    <property type="project" value="TreeGrafter"/>
</dbReference>
<keyword evidence="3" id="KW-0810">Translation regulation</keyword>
<feature type="compositionally biased region" description="Basic residues" evidence="4">
    <location>
        <begin position="142"/>
        <end position="155"/>
    </location>
</feature>
<feature type="compositionally biased region" description="Basic and acidic residues" evidence="4">
    <location>
        <begin position="44"/>
        <end position="55"/>
    </location>
</feature>
<proteinExistence type="predicted"/>
<reference evidence="6" key="3">
    <citation type="submission" date="2025-09" db="UniProtKB">
        <authorList>
            <consortium name="Ensembl"/>
        </authorList>
    </citation>
    <scope>IDENTIFICATION</scope>
</reference>
<dbReference type="InterPro" id="IPR016024">
    <property type="entry name" value="ARM-type_fold"/>
</dbReference>
<name>A0AAY5E9S2_ELEEL</name>
<dbReference type="AlphaFoldDB" id="A0AAY5E9S2"/>
<feature type="domain" description="MIF4G" evidence="5">
    <location>
        <begin position="332"/>
        <end position="533"/>
    </location>
</feature>
<feature type="compositionally biased region" description="Low complexity" evidence="4">
    <location>
        <begin position="177"/>
        <end position="194"/>
    </location>
</feature>
<evidence type="ECO:0000313" key="7">
    <source>
        <dbReference type="Proteomes" id="UP000314983"/>
    </source>
</evidence>
<evidence type="ECO:0000256" key="3">
    <source>
        <dbReference type="ARBA" id="ARBA00022845"/>
    </source>
</evidence>
<feature type="compositionally biased region" description="Basic and acidic residues" evidence="4">
    <location>
        <begin position="254"/>
        <end position="294"/>
    </location>
</feature>